<keyword evidence="2" id="KW-1185">Reference proteome</keyword>
<dbReference type="InterPro" id="IPR027417">
    <property type="entry name" value="P-loop_NTPase"/>
</dbReference>
<protein>
    <submittedName>
        <fullName evidence="1">Uncharacterized protein</fullName>
    </submittedName>
</protein>
<proteinExistence type="predicted"/>
<sequence>MRTLLDSVGGDWEQAKYHRFHGPEVRRHLQIYATEVCRDNFGQDIWVQLLARRVAEDRPRAVVITDVRFNEEAAWITANGGSIVEITRPGIAAVNGHISEAGIDRKYIVNTISNDGTIDDLADALDDVLKLTPAVLAAA</sequence>
<dbReference type="Pfam" id="PF21448">
    <property type="entry name" value="DNMK"/>
    <property type="match status" value="1"/>
</dbReference>
<dbReference type="InterPro" id="IPR048444">
    <property type="entry name" value="DNMK"/>
</dbReference>
<dbReference type="Proteomes" id="UP001589536">
    <property type="component" value="Unassembled WGS sequence"/>
</dbReference>
<dbReference type="Gene3D" id="3.40.50.300">
    <property type="entry name" value="P-loop containing nucleotide triphosphate hydrolases"/>
    <property type="match status" value="1"/>
</dbReference>
<reference evidence="1 2" key="1">
    <citation type="submission" date="2024-09" db="EMBL/GenBank/DDBJ databases">
        <authorList>
            <person name="Sun Q."/>
            <person name="Mori K."/>
        </authorList>
    </citation>
    <scope>NUCLEOTIDE SEQUENCE [LARGE SCALE GENOMIC DNA]</scope>
    <source>
        <strain evidence="1 2">JCM 13519</strain>
    </source>
</reference>
<comment type="caution">
    <text evidence="1">The sequence shown here is derived from an EMBL/GenBank/DDBJ whole genome shotgun (WGS) entry which is preliminary data.</text>
</comment>
<accession>A0ABV5UXN0</accession>
<evidence type="ECO:0000313" key="1">
    <source>
        <dbReference type="EMBL" id="MFB9716950.1"/>
    </source>
</evidence>
<dbReference type="EMBL" id="JBHMBH010000072">
    <property type="protein sequence ID" value="MFB9716950.1"/>
    <property type="molecule type" value="Genomic_DNA"/>
</dbReference>
<gene>
    <name evidence="1" type="ORF">ACFFPI_22910</name>
</gene>
<dbReference type="RefSeq" id="WP_345054706.1">
    <property type="nucleotide sequence ID" value="NZ_BAABED010000001.1"/>
</dbReference>
<organism evidence="1 2">
    <name type="scientific">Arthrobacter methylotrophus</name>
    <dbReference type="NCBI Taxonomy" id="121291"/>
    <lineage>
        <taxon>Bacteria</taxon>
        <taxon>Bacillati</taxon>
        <taxon>Actinomycetota</taxon>
        <taxon>Actinomycetes</taxon>
        <taxon>Micrococcales</taxon>
        <taxon>Micrococcaceae</taxon>
        <taxon>Arthrobacter</taxon>
    </lineage>
</organism>
<name>A0ABV5UXN0_9MICC</name>
<evidence type="ECO:0000313" key="2">
    <source>
        <dbReference type="Proteomes" id="UP001589536"/>
    </source>
</evidence>